<dbReference type="EMBL" id="JAAMPI010000074">
    <property type="protein sequence ID" value="KAF4636270.1"/>
    <property type="molecule type" value="Genomic_DNA"/>
</dbReference>
<dbReference type="AlphaFoldDB" id="A0A8H4W972"/>
<accession>A0A8H4W972</accession>
<proteinExistence type="predicted"/>
<name>A0A8H4W972_9HELO</name>
<protein>
    <submittedName>
        <fullName evidence="1">Uncharacterized protein</fullName>
    </submittedName>
</protein>
<dbReference type="Proteomes" id="UP000566819">
    <property type="component" value="Unassembled WGS sequence"/>
</dbReference>
<comment type="caution">
    <text evidence="1">The sequence shown here is derived from an EMBL/GenBank/DDBJ whole genome shotgun (WGS) entry which is preliminary data.</text>
</comment>
<dbReference type="OrthoDB" id="3360643at2759"/>
<keyword evidence="2" id="KW-1185">Reference proteome</keyword>
<gene>
    <name evidence="1" type="ORF">G7Y89_g1828</name>
</gene>
<reference evidence="1 2" key="1">
    <citation type="submission" date="2020-03" db="EMBL/GenBank/DDBJ databases">
        <title>Draft Genome Sequence of Cudoniella acicularis.</title>
        <authorList>
            <person name="Buettner E."/>
            <person name="Kellner H."/>
        </authorList>
    </citation>
    <scope>NUCLEOTIDE SEQUENCE [LARGE SCALE GENOMIC DNA]</scope>
    <source>
        <strain evidence="1 2">DSM 108380</strain>
    </source>
</reference>
<evidence type="ECO:0000313" key="2">
    <source>
        <dbReference type="Proteomes" id="UP000566819"/>
    </source>
</evidence>
<sequence>MIIPQVPAAGGLHYIWPGLQPSSDNFVFQDVGGDALGSGAWTFAEWTVDSQDNYNKTDDVAVYPGDSIDILFSLDVNSGEWLDQWTTTPGSDGTAAGEQFTAASFMAPESQLAAFGPLTQALFIIELQEGATWNFGPLTFSDITIQAQTTGTDWCSSPTQEDQFTFSMLTPVSTVDGNTATCTISSLVFIAPS</sequence>
<evidence type="ECO:0000313" key="1">
    <source>
        <dbReference type="EMBL" id="KAF4636270.1"/>
    </source>
</evidence>
<organism evidence="1 2">
    <name type="scientific">Cudoniella acicularis</name>
    <dbReference type="NCBI Taxonomy" id="354080"/>
    <lineage>
        <taxon>Eukaryota</taxon>
        <taxon>Fungi</taxon>
        <taxon>Dikarya</taxon>
        <taxon>Ascomycota</taxon>
        <taxon>Pezizomycotina</taxon>
        <taxon>Leotiomycetes</taxon>
        <taxon>Helotiales</taxon>
        <taxon>Tricladiaceae</taxon>
        <taxon>Cudoniella</taxon>
    </lineage>
</organism>